<reference evidence="2 3" key="1">
    <citation type="submission" date="2015-02" db="EMBL/GenBank/DDBJ databases">
        <title>Genome sequene of Rhodovulum sulfidophilum DSM 2351.</title>
        <authorList>
            <person name="Nagao N."/>
        </authorList>
    </citation>
    <scope>NUCLEOTIDE SEQUENCE [LARGE SCALE GENOMIC DNA]</scope>
    <source>
        <strain evidence="2 3">DSM 2351</strain>
    </source>
</reference>
<proteinExistence type="predicted"/>
<name>A0A0D6B4R9_RHOSU</name>
<evidence type="ECO:0000313" key="3">
    <source>
        <dbReference type="Proteomes" id="UP000064912"/>
    </source>
</evidence>
<dbReference type="Gene3D" id="3.30.590.10">
    <property type="entry name" value="Glutamine synthetase/guanido kinase, catalytic domain"/>
    <property type="match status" value="1"/>
</dbReference>
<dbReference type="InterPro" id="IPR014746">
    <property type="entry name" value="Gln_synth/guanido_kin_cat_dom"/>
</dbReference>
<feature type="compositionally biased region" description="Low complexity" evidence="1">
    <location>
        <begin position="96"/>
        <end position="107"/>
    </location>
</feature>
<dbReference type="PATRIC" id="fig|35806.4.peg.2740"/>
<dbReference type="KEGG" id="rsu:NHU_02662"/>
<evidence type="ECO:0000256" key="1">
    <source>
        <dbReference type="SAM" id="MobiDB-lite"/>
    </source>
</evidence>
<dbReference type="Proteomes" id="UP000064912">
    <property type="component" value="Chromosome"/>
</dbReference>
<sequence length="327" mass="35373">MPGPMCFDELTVAVTGDRIDRLAFCLMNMRGQLMGRRITARPVVDTARADPQCRPHMPGTDPEMSAPDGYAAMSRRAGCGDDRMRPPLRAAGLPVGKPKGAAAQKAPGRQRRTCPPVAAEGRPPCHLCTEAPASGRADHPSRRSDRLRRALRQQRQALRQGPGRAGNDGPVGLPCPTGAWPCGENTPPARTRCRIAGPDIAPRLAPAGRLAAGLKDIAARLELDPEGRDDIYETANVPDIPNGLRDATETPGSPAMLREEMADVTLDQDTRTAEIERKTFDQAAPGRELTCGYERAQGARTVFLRKPAPGSYGRCRDRLLSQRKTPR</sequence>
<evidence type="ECO:0000313" key="2">
    <source>
        <dbReference type="EMBL" id="BAQ69810.1"/>
    </source>
</evidence>
<dbReference type="SUPFAM" id="SSF55931">
    <property type="entry name" value="Glutamine synthetase/guanido kinase"/>
    <property type="match status" value="1"/>
</dbReference>
<accession>A0A0D6B4R9</accession>
<dbReference type="AlphaFoldDB" id="A0A0D6B4R9"/>
<dbReference type="GO" id="GO:0003824">
    <property type="term" value="F:catalytic activity"/>
    <property type="evidence" value="ECO:0007669"/>
    <property type="project" value="InterPro"/>
</dbReference>
<protein>
    <submittedName>
        <fullName evidence="2">Putative glutamine synthetase</fullName>
    </submittedName>
</protein>
<dbReference type="EMBL" id="AP014800">
    <property type="protein sequence ID" value="BAQ69810.1"/>
    <property type="molecule type" value="Genomic_DNA"/>
</dbReference>
<organism evidence="2 3">
    <name type="scientific">Rhodovulum sulfidophilum</name>
    <name type="common">Rhodobacter sulfidophilus</name>
    <dbReference type="NCBI Taxonomy" id="35806"/>
    <lineage>
        <taxon>Bacteria</taxon>
        <taxon>Pseudomonadati</taxon>
        <taxon>Pseudomonadota</taxon>
        <taxon>Alphaproteobacteria</taxon>
        <taxon>Rhodobacterales</taxon>
        <taxon>Paracoccaceae</taxon>
        <taxon>Rhodovulum</taxon>
    </lineage>
</organism>
<feature type="region of interest" description="Disordered" evidence="1">
    <location>
        <begin position="81"/>
        <end position="119"/>
    </location>
</feature>
<gene>
    <name evidence="2" type="ORF">NHU_02662</name>
</gene>
<feature type="region of interest" description="Disordered" evidence="1">
    <location>
        <begin position="308"/>
        <end position="327"/>
    </location>
</feature>